<dbReference type="HAMAP" id="MF_00421">
    <property type="entry name" value="PurQ"/>
    <property type="match status" value="1"/>
</dbReference>
<keyword evidence="3 8" id="KW-0547">Nucleotide-binding</keyword>
<feature type="active site" evidence="8">
    <location>
        <position position="204"/>
    </location>
</feature>
<protein>
    <recommendedName>
        <fullName evidence="8">Phosphoribosylformylglycinamidine synthase subunit PurQ</fullName>
        <shortName evidence="8">FGAM synthase</shortName>
        <ecNumber evidence="8">6.3.5.3</ecNumber>
    </recommendedName>
    <alternativeName>
        <fullName evidence="8">Formylglycinamide ribonucleotide amidotransferase subunit I</fullName>
        <shortName evidence="8">FGAR amidotransferase I</shortName>
        <shortName evidence="8">FGAR-AT I</shortName>
    </alternativeName>
    <alternativeName>
        <fullName evidence="8">Glutaminase PurQ</fullName>
        <ecNumber evidence="8">3.5.1.2</ecNumber>
    </alternativeName>
    <alternativeName>
        <fullName evidence="8">Phosphoribosylformylglycinamidine synthase subunit I</fullName>
    </alternativeName>
</protein>
<dbReference type="UniPathway" id="UPA00074">
    <property type="reaction ID" value="UER00128"/>
</dbReference>
<comment type="catalytic activity">
    <reaction evidence="8">
        <text>L-glutamine + H2O = L-glutamate + NH4(+)</text>
        <dbReference type="Rhea" id="RHEA:15889"/>
        <dbReference type="ChEBI" id="CHEBI:15377"/>
        <dbReference type="ChEBI" id="CHEBI:28938"/>
        <dbReference type="ChEBI" id="CHEBI:29985"/>
        <dbReference type="ChEBI" id="CHEBI:58359"/>
        <dbReference type="EC" id="3.5.1.2"/>
    </reaction>
</comment>
<evidence type="ECO:0000256" key="8">
    <source>
        <dbReference type="HAMAP-Rule" id="MF_00421"/>
    </source>
</evidence>
<comment type="function">
    <text evidence="8">Part of the phosphoribosylformylglycinamidine synthase complex involved in the purines biosynthetic pathway. Catalyzes the ATP-dependent conversion of formylglycinamide ribonucleotide (FGAR) and glutamine to yield formylglycinamidine ribonucleotide (FGAM) and glutamate. The FGAM synthase complex is composed of three subunits. PurQ produces an ammonia molecule by converting glutamine to glutamate. PurL transfers the ammonia molecule to FGAR to form FGAM in an ATP-dependent manner. PurS interacts with PurQ and PurL and is thought to assist in the transfer of the ammonia molecule from PurQ to PurL.</text>
</comment>
<evidence type="ECO:0000256" key="5">
    <source>
        <dbReference type="ARBA" id="ARBA00022801"/>
    </source>
</evidence>
<dbReference type="PROSITE" id="PS51273">
    <property type="entry name" value="GATASE_TYPE_1"/>
    <property type="match status" value="1"/>
</dbReference>
<dbReference type="Gene3D" id="3.40.50.880">
    <property type="match status" value="1"/>
</dbReference>
<dbReference type="GO" id="GO:0004359">
    <property type="term" value="F:glutaminase activity"/>
    <property type="evidence" value="ECO:0007669"/>
    <property type="project" value="UniProtKB-EC"/>
</dbReference>
<dbReference type="EC" id="3.5.1.2" evidence="8"/>
<dbReference type="InterPro" id="IPR029062">
    <property type="entry name" value="Class_I_gatase-like"/>
</dbReference>
<dbReference type="PIRSF" id="PIRSF001586">
    <property type="entry name" value="FGAM_synth_I"/>
    <property type="match status" value="1"/>
</dbReference>
<keyword evidence="7 8" id="KW-0315">Glutamine amidotransferase</keyword>
<evidence type="ECO:0000256" key="6">
    <source>
        <dbReference type="ARBA" id="ARBA00022840"/>
    </source>
</evidence>
<keyword evidence="6 8" id="KW-0067">ATP-binding</keyword>
<name>A0A1G7G2I0_9PROT</name>
<evidence type="ECO:0000313" key="10">
    <source>
        <dbReference type="Proteomes" id="UP000199412"/>
    </source>
</evidence>
<dbReference type="SUPFAM" id="SSF52317">
    <property type="entry name" value="Class I glutamine amidotransferase-like"/>
    <property type="match status" value="1"/>
</dbReference>
<dbReference type="RefSeq" id="WP_092787543.1">
    <property type="nucleotide sequence ID" value="NZ_FNAP01000013.1"/>
</dbReference>
<dbReference type="OrthoDB" id="9804441at2"/>
<keyword evidence="4 8" id="KW-0658">Purine biosynthesis</keyword>
<evidence type="ECO:0000256" key="7">
    <source>
        <dbReference type="ARBA" id="ARBA00022962"/>
    </source>
</evidence>
<evidence type="ECO:0000256" key="4">
    <source>
        <dbReference type="ARBA" id="ARBA00022755"/>
    </source>
</evidence>
<keyword evidence="2 8" id="KW-0436">Ligase</keyword>
<dbReference type="PANTHER" id="PTHR47552">
    <property type="entry name" value="PHOSPHORIBOSYLFORMYLGLYCINAMIDINE SYNTHASE SUBUNIT PURQ"/>
    <property type="match status" value="1"/>
</dbReference>
<evidence type="ECO:0000256" key="1">
    <source>
        <dbReference type="ARBA" id="ARBA00022490"/>
    </source>
</evidence>
<dbReference type="SMART" id="SM01211">
    <property type="entry name" value="GATase_5"/>
    <property type="match status" value="1"/>
</dbReference>
<keyword evidence="10" id="KW-1185">Reference proteome</keyword>
<dbReference type="STRING" id="69960.SAMN05421720_11352"/>
<gene>
    <name evidence="8" type="primary">purQ</name>
    <name evidence="9" type="ORF">SAMN05421720_11352</name>
</gene>
<keyword evidence="5 8" id="KW-0378">Hydrolase</keyword>
<dbReference type="PANTHER" id="PTHR47552:SF1">
    <property type="entry name" value="PHOSPHORIBOSYLFORMYLGLYCINAMIDINE SYNTHASE SUBUNIT PURQ"/>
    <property type="match status" value="1"/>
</dbReference>
<keyword evidence="1 8" id="KW-0963">Cytoplasm</keyword>
<evidence type="ECO:0000256" key="2">
    <source>
        <dbReference type="ARBA" id="ARBA00022598"/>
    </source>
</evidence>
<accession>A0A1G7G2I0</accession>
<proteinExistence type="inferred from homology"/>
<feature type="active site" evidence="8">
    <location>
        <position position="206"/>
    </location>
</feature>
<dbReference type="NCBIfam" id="TIGR01737">
    <property type="entry name" value="FGAM_synth_I"/>
    <property type="match status" value="1"/>
</dbReference>
<dbReference type="InterPro" id="IPR010075">
    <property type="entry name" value="PRibForGlyAmidine_synth_PurQ"/>
</dbReference>
<organism evidence="9 10">
    <name type="scientific">Rhodospira trueperi</name>
    <dbReference type="NCBI Taxonomy" id="69960"/>
    <lineage>
        <taxon>Bacteria</taxon>
        <taxon>Pseudomonadati</taxon>
        <taxon>Pseudomonadota</taxon>
        <taxon>Alphaproteobacteria</taxon>
        <taxon>Rhodospirillales</taxon>
        <taxon>Rhodospirillaceae</taxon>
        <taxon>Rhodospira</taxon>
    </lineage>
</organism>
<evidence type="ECO:0000256" key="3">
    <source>
        <dbReference type="ARBA" id="ARBA00022741"/>
    </source>
</evidence>
<dbReference type="CDD" id="cd01740">
    <property type="entry name" value="GATase1_FGAR_AT"/>
    <property type="match status" value="1"/>
</dbReference>
<dbReference type="EC" id="6.3.5.3" evidence="8"/>
<dbReference type="GO" id="GO:0005524">
    <property type="term" value="F:ATP binding"/>
    <property type="evidence" value="ECO:0007669"/>
    <property type="project" value="UniProtKB-KW"/>
</dbReference>
<dbReference type="GO" id="GO:0005737">
    <property type="term" value="C:cytoplasm"/>
    <property type="evidence" value="ECO:0007669"/>
    <property type="project" value="UniProtKB-SubCell"/>
</dbReference>
<dbReference type="NCBIfam" id="NF002957">
    <property type="entry name" value="PRK03619.1"/>
    <property type="match status" value="1"/>
</dbReference>
<comment type="subcellular location">
    <subcellularLocation>
        <location evidence="8">Cytoplasm</location>
    </subcellularLocation>
</comment>
<dbReference type="Proteomes" id="UP000199412">
    <property type="component" value="Unassembled WGS sequence"/>
</dbReference>
<evidence type="ECO:0000313" key="9">
    <source>
        <dbReference type="EMBL" id="SDE82303.1"/>
    </source>
</evidence>
<comment type="catalytic activity">
    <reaction evidence="8">
        <text>N(2)-formyl-N(1)-(5-phospho-beta-D-ribosyl)glycinamide + L-glutamine + ATP + H2O = 2-formamido-N(1)-(5-O-phospho-beta-D-ribosyl)acetamidine + L-glutamate + ADP + phosphate + H(+)</text>
        <dbReference type="Rhea" id="RHEA:17129"/>
        <dbReference type="ChEBI" id="CHEBI:15377"/>
        <dbReference type="ChEBI" id="CHEBI:15378"/>
        <dbReference type="ChEBI" id="CHEBI:29985"/>
        <dbReference type="ChEBI" id="CHEBI:30616"/>
        <dbReference type="ChEBI" id="CHEBI:43474"/>
        <dbReference type="ChEBI" id="CHEBI:58359"/>
        <dbReference type="ChEBI" id="CHEBI:147286"/>
        <dbReference type="ChEBI" id="CHEBI:147287"/>
        <dbReference type="ChEBI" id="CHEBI:456216"/>
        <dbReference type="EC" id="6.3.5.3"/>
    </reaction>
</comment>
<comment type="pathway">
    <text evidence="8">Purine metabolism; IMP biosynthesis via de novo pathway; 5-amino-1-(5-phospho-D-ribosyl)imidazole from N(2)-formyl-N(1)-(5-phospho-D-ribosyl)glycinamide: step 1/2.</text>
</comment>
<feature type="active site" description="Nucleophile" evidence="8">
    <location>
        <position position="87"/>
    </location>
</feature>
<dbReference type="Pfam" id="PF13507">
    <property type="entry name" value="GATase_5"/>
    <property type="match status" value="1"/>
</dbReference>
<comment type="subunit">
    <text evidence="8">Part of the FGAM synthase complex composed of 1 PurL, 1 PurQ and 2 PurS subunits.</text>
</comment>
<dbReference type="GO" id="GO:0006189">
    <property type="term" value="P:'de novo' IMP biosynthetic process"/>
    <property type="evidence" value="ECO:0007669"/>
    <property type="project" value="UniProtKB-UniRule"/>
</dbReference>
<dbReference type="GO" id="GO:0004642">
    <property type="term" value="F:phosphoribosylformylglycinamidine synthase activity"/>
    <property type="evidence" value="ECO:0007669"/>
    <property type="project" value="UniProtKB-UniRule"/>
</dbReference>
<dbReference type="AlphaFoldDB" id="A0A1G7G2I0"/>
<dbReference type="EMBL" id="FNAP01000013">
    <property type="protein sequence ID" value="SDE82303.1"/>
    <property type="molecule type" value="Genomic_DNA"/>
</dbReference>
<sequence length="230" mass="24716">MKSAVIVFPGSNCDRDVAVSLEQTTGRPPVMHWHADPALPEDLDLVVVPGGFSYGDYLRCGAMAAHAAAMTGVRKAAERGVAVLGICNGFQVLCETGLLPGALMRNRDLRFLCKDVHLRVETTDTLFTGHYAPGQVIRIPIAHHDGNYVADLATQCALEDEDRVVFRYCDPAGKVTEDANPNGSLDNIAGILSEERTVLGLMPHPERLADPRLGGTDGRPLFASLLEALS</sequence>
<reference evidence="9 10" key="1">
    <citation type="submission" date="2016-10" db="EMBL/GenBank/DDBJ databases">
        <authorList>
            <person name="de Groot N.N."/>
        </authorList>
    </citation>
    <scope>NUCLEOTIDE SEQUENCE [LARGE SCALE GENOMIC DNA]</scope>
    <source>
        <strain evidence="9 10">ATCC 700224</strain>
    </source>
</reference>